<evidence type="ECO:0000313" key="1">
    <source>
        <dbReference type="EMBL" id="GAA1088079.1"/>
    </source>
</evidence>
<name>A0ABN1TJP1_9ACTN</name>
<organism evidence="1 2">
    <name type="scientific">Kitasatospora arboriphila</name>
    <dbReference type="NCBI Taxonomy" id="258052"/>
    <lineage>
        <taxon>Bacteria</taxon>
        <taxon>Bacillati</taxon>
        <taxon>Actinomycetota</taxon>
        <taxon>Actinomycetes</taxon>
        <taxon>Kitasatosporales</taxon>
        <taxon>Streptomycetaceae</taxon>
        <taxon>Kitasatospora</taxon>
    </lineage>
</organism>
<accession>A0ABN1TJP1</accession>
<keyword evidence="2" id="KW-1185">Reference proteome</keyword>
<sequence length="197" mass="21311">MLNRDRDIVTPFLHPGEQLLGAASISLAPGIPHPPAGLLPPRRPSELEQKLGKPFNVLRRAYAVVNPVSAAVGAVEDKAMDAVPDSVWHGEGMGGGWHGEAGRFVLRMHEENNGGGTFAVTDRRHLVVVDGSKPWQLKEQYALHWEAPRQAVALHRNPTGVLQRGRIDLHFADRSWAGITTPMPATADELAAAARLG</sequence>
<proteinExistence type="predicted"/>
<protein>
    <submittedName>
        <fullName evidence="1">Uncharacterized protein</fullName>
    </submittedName>
</protein>
<dbReference type="Proteomes" id="UP001499987">
    <property type="component" value="Unassembled WGS sequence"/>
</dbReference>
<gene>
    <name evidence="1" type="ORF">GCM10009663_34680</name>
</gene>
<dbReference type="EMBL" id="BAAALD010000030">
    <property type="protein sequence ID" value="GAA1088079.1"/>
    <property type="molecule type" value="Genomic_DNA"/>
</dbReference>
<dbReference type="RefSeq" id="WP_344624519.1">
    <property type="nucleotide sequence ID" value="NZ_BAAALD010000030.1"/>
</dbReference>
<comment type="caution">
    <text evidence="1">The sequence shown here is derived from an EMBL/GenBank/DDBJ whole genome shotgun (WGS) entry which is preliminary data.</text>
</comment>
<reference evidence="1 2" key="1">
    <citation type="journal article" date="2019" name="Int. J. Syst. Evol. Microbiol.">
        <title>The Global Catalogue of Microorganisms (GCM) 10K type strain sequencing project: providing services to taxonomists for standard genome sequencing and annotation.</title>
        <authorList>
            <consortium name="The Broad Institute Genomics Platform"/>
            <consortium name="The Broad Institute Genome Sequencing Center for Infectious Disease"/>
            <person name="Wu L."/>
            <person name="Ma J."/>
        </authorList>
    </citation>
    <scope>NUCLEOTIDE SEQUENCE [LARGE SCALE GENOMIC DNA]</scope>
    <source>
        <strain evidence="1 2">JCM 13002</strain>
    </source>
</reference>
<evidence type="ECO:0000313" key="2">
    <source>
        <dbReference type="Proteomes" id="UP001499987"/>
    </source>
</evidence>